<comment type="caution">
    <text evidence="4">The sequence shown here is derived from an EMBL/GenBank/DDBJ whole genome shotgun (WGS) entry which is preliminary data.</text>
</comment>
<keyword evidence="5" id="KW-1185">Reference proteome</keyword>
<dbReference type="EMBL" id="JBHSON010000044">
    <property type="protein sequence ID" value="MFC5749706.1"/>
    <property type="molecule type" value="Genomic_DNA"/>
</dbReference>
<dbReference type="PROSITE" id="PS51371">
    <property type="entry name" value="CBS"/>
    <property type="match status" value="2"/>
</dbReference>
<dbReference type="InterPro" id="IPR051257">
    <property type="entry name" value="Diverse_CBS-Domain"/>
</dbReference>
<protein>
    <submittedName>
        <fullName evidence="4">CBS domain-containing protein</fullName>
    </submittedName>
</protein>
<dbReference type="Proteomes" id="UP001596074">
    <property type="component" value="Unassembled WGS sequence"/>
</dbReference>
<keyword evidence="1 2" id="KW-0129">CBS domain</keyword>
<dbReference type="InterPro" id="IPR044725">
    <property type="entry name" value="CBSX3_CBS_dom"/>
</dbReference>
<feature type="domain" description="CBS" evidence="3">
    <location>
        <begin position="7"/>
        <end position="67"/>
    </location>
</feature>
<evidence type="ECO:0000259" key="3">
    <source>
        <dbReference type="PROSITE" id="PS51371"/>
    </source>
</evidence>
<dbReference type="Gene3D" id="3.10.580.10">
    <property type="entry name" value="CBS-domain"/>
    <property type="match status" value="1"/>
</dbReference>
<dbReference type="PANTHER" id="PTHR43080:SF2">
    <property type="entry name" value="CBS DOMAIN-CONTAINING PROTEIN"/>
    <property type="match status" value="1"/>
</dbReference>
<name>A0ABW1A564_9ACTN</name>
<sequence length="144" mass="15793">MRIRDLLRRKGTTVATVRPDATVRDLLAALAEHNIGAVVVSPDGATIAGIASERDVVRRLHEHGADLLGRPVSTIMTAQVRTCEPGADVDDLRRTMTEHRIRHLPVVEDGRLAGIVSIGDVVKSAIDELESEREYLVDYIQRAP</sequence>
<gene>
    <name evidence="4" type="ORF">ACFPZN_29125</name>
</gene>
<evidence type="ECO:0000256" key="2">
    <source>
        <dbReference type="PROSITE-ProRule" id="PRU00703"/>
    </source>
</evidence>
<reference evidence="5" key="1">
    <citation type="journal article" date="2019" name="Int. J. Syst. Evol. Microbiol.">
        <title>The Global Catalogue of Microorganisms (GCM) 10K type strain sequencing project: providing services to taxonomists for standard genome sequencing and annotation.</title>
        <authorList>
            <consortium name="The Broad Institute Genomics Platform"/>
            <consortium name="The Broad Institute Genome Sequencing Center for Infectious Disease"/>
            <person name="Wu L."/>
            <person name="Ma J."/>
        </authorList>
    </citation>
    <scope>NUCLEOTIDE SEQUENCE [LARGE SCALE GENOMIC DNA]</scope>
    <source>
        <strain evidence="5">KCTC 42087</strain>
    </source>
</reference>
<dbReference type="InterPro" id="IPR000644">
    <property type="entry name" value="CBS_dom"/>
</dbReference>
<proteinExistence type="predicted"/>
<dbReference type="RefSeq" id="WP_378285427.1">
    <property type="nucleotide sequence ID" value="NZ_JBHSON010000044.1"/>
</dbReference>
<dbReference type="SMART" id="SM00116">
    <property type="entry name" value="CBS"/>
    <property type="match status" value="2"/>
</dbReference>
<organism evidence="4 5">
    <name type="scientific">Actinomadura rugatobispora</name>
    <dbReference type="NCBI Taxonomy" id="1994"/>
    <lineage>
        <taxon>Bacteria</taxon>
        <taxon>Bacillati</taxon>
        <taxon>Actinomycetota</taxon>
        <taxon>Actinomycetes</taxon>
        <taxon>Streptosporangiales</taxon>
        <taxon>Thermomonosporaceae</taxon>
        <taxon>Actinomadura</taxon>
    </lineage>
</organism>
<evidence type="ECO:0000313" key="5">
    <source>
        <dbReference type="Proteomes" id="UP001596074"/>
    </source>
</evidence>
<evidence type="ECO:0000313" key="4">
    <source>
        <dbReference type="EMBL" id="MFC5749706.1"/>
    </source>
</evidence>
<evidence type="ECO:0000256" key="1">
    <source>
        <dbReference type="ARBA" id="ARBA00023122"/>
    </source>
</evidence>
<accession>A0ABW1A564</accession>
<dbReference type="Pfam" id="PF00571">
    <property type="entry name" value="CBS"/>
    <property type="match status" value="2"/>
</dbReference>
<dbReference type="InterPro" id="IPR046342">
    <property type="entry name" value="CBS_dom_sf"/>
</dbReference>
<dbReference type="CDD" id="cd04623">
    <property type="entry name" value="CBS_pair_bac_euk"/>
    <property type="match status" value="1"/>
</dbReference>
<feature type="domain" description="CBS" evidence="3">
    <location>
        <begin position="76"/>
        <end position="131"/>
    </location>
</feature>
<dbReference type="PANTHER" id="PTHR43080">
    <property type="entry name" value="CBS DOMAIN-CONTAINING PROTEIN CBSX3, MITOCHONDRIAL"/>
    <property type="match status" value="1"/>
</dbReference>
<dbReference type="SUPFAM" id="SSF54631">
    <property type="entry name" value="CBS-domain pair"/>
    <property type="match status" value="1"/>
</dbReference>